<name>A0ABN2QFE1_9MICO</name>
<accession>A0ABN2QFE1</accession>
<reference evidence="1 2" key="1">
    <citation type="journal article" date="2019" name="Int. J. Syst. Evol. Microbiol.">
        <title>The Global Catalogue of Microorganisms (GCM) 10K type strain sequencing project: providing services to taxonomists for standard genome sequencing and annotation.</title>
        <authorList>
            <consortium name="The Broad Institute Genomics Platform"/>
            <consortium name="The Broad Institute Genome Sequencing Center for Infectious Disease"/>
            <person name="Wu L."/>
            <person name="Ma J."/>
        </authorList>
    </citation>
    <scope>NUCLEOTIDE SEQUENCE [LARGE SCALE GENOMIC DNA]</scope>
    <source>
        <strain evidence="1 2">JCM 14901</strain>
    </source>
</reference>
<evidence type="ECO:0000313" key="2">
    <source>
        <dbReference type="Proteomes" id="UP001499933"/>
    </source>
</evidence>
<keyword evidence="2" id="KW-1185">Reference proteome</keyword>
<organism evidence="1 2">
    <name type="scientific">Microbacterium deminutum</name>
    <dbReference type="NCBI Taxonomy" id="344164"/>
    <lineage>
        <taxon>Bacteria</taxon>
        <taxon>Bacillati</taxon>
        <taxon>Actinomycetota</taxon>
        <taxon>Actinomycetes</taxon>
        <taxon>Micrococcales</taxon>
        <taxon>Microbacteriaceae</taxon>
        <taxon>Microbacterium</taxon>
    </lineage>
</organism>
<dbReference type="EMBL" id="BAAAOG010000001">
    <property type="protein sequence ID" value="GAA1951261.1"/>
    <property type="molecule type" value="Genomic_DNA"/>
</dbReference>
<evidence type="ECO:0000313" key="1">
    <source>
        <dbReference type="EMBL" id="GAA1951261.1"/>
    </source>
</evidence>
<proteinExistence type="predicted"/>
<gene>
    <name evidence="1" type="ORF">GCM10009776_11570</name>
</gene>
<comment type="caution">
    <text evidence="1">The sequence shown here is derived from an EMBL/GenBank/DDBJ whole genome shotgun (WGS) entry which is preliminary data.</text>
</comment>
<protein>
    <submittedName>
        <fullName evidence="1">Uncharacterized protein</fullName>
    </submittedName>
</protein>
<dbReference type="Proteomes" id="UP001499933">
    <property type="component" value="Unassembled WGS sequence"/>
</dbReference>
<sequence>MPLFSLGAMDRDAGGKPEPVALVTAATPDARITSVHDAGDEFSFVVALNAVADAYTEGVAPTPFTLAVELGGRGATVHQVLDDGTLRGWRRDYGHLEPGITTGA</sequence>